<evidence type="ECO:0000313" key="2">
    <source>
        <dbReference type="EMBL" id="MCP2358528.1"/>
    </source>
</evidence>
<dbReference type="AlphaFoldDB" id="A0A9X2GQA5"/>
<proteinExistence type="predicted"/>
<keyword evidence="3" id="KW-1185">Reference proteome</keyword>
<dbReference type="InterPro" id="IPR010998">
    <property type="entry name" value="Integrase_recombinase_N"/>
</dbReference>
<dbReference type="RefSeq" id="WP_253745722.1">
    <property type="nucleotide sequence ID" value="NZ_BAABKA010000007.1"/>
</dbReference>
<organism evidence="2 3">
    <name type="scientific">Nonomuraea thailandensis</name>
    <dbReference type="NCBI Taxonomy" id="1188745"/>
    <lineage>
        <taxon>Bacteria</taxon>
        <taxon>Bacillati</taxon>
        <taxon>Actinomycetota</taxon>
        <taxon>Actinomycetes</taxon>
        <taxon>Streptosporangiales</taxon>
        <taxon>Streptosporangiaceae</taxon>
        <taxon>Nonomuraea</taxon>
    </lineage>
</organism>
<dbReference type="Gene3D" id="1.10.150.130">
    <property type="match status" value="1"/>
</dbReference>
<reference evidence="2" key="1">
    <citation type="submission" date="2022-06" db="EMBL/GenBank/DDBJ databases">
        <title>Sequencing the genomes of 1000 actinobacteria strains.</title>
        <authorList>
            <person name="Klenk H.-P."/>
        </authorList>
    </citation>
    <scope>NUCLEOTIDE SEQUENCE</scope>
    <source>
        <strain evidence="2">DSM 46694</strain>
    </source>
</reference>
<keyword evidence="1" id="KW-0238">DNA-binding</keyword>
<evidence type="ECO:0000313" key="3">
    <source>
        <dbReference type="Proteomes" id="UP001139648"/>
    </source>
</evidence>
<evidence type="ECO:0000256" key="1">
    <source>
        <dbReference type="ARBA" id="ARBA00023125"/>
    </source>
</evidence>
<sequence>MTFGEYWSRWVERRRRLQDIRRSTLTHYITHHDVHFGAILDEVRLDRIFVPTIEGVFARIDEKTPRS</sequence>
<protein>
    <submittedName>
        <fullName evidence="2">Uncharacterized protein</fullName>
    </submittedName>
</protein>
<name>A0A9X2GQA5_9ACTN</name>
<accession>A0A9X2GQA5</accession>
<dbReference type="Proteomes" id="UP001139648">
    <property type="component" value="Unassembled WGS sequence"/>
</dbReference>
<gene>
    <name evidence="2" type="ORF">HD597_005548</name>
</gene>
<comment type="caution">
    <text evidence="2">The sequence shown here is derived from an EMBL/GenBank/DDBJ whole genome shotgun (WGS) entry which is preliminary data.</text>
</comment>
<dbReference type="GO" id="GO:0003677">
    <property type="term" value="F:DNA binding"/>
    <property type="evidence" value="ECO:0007669"/>
    <property type="project" value="UniProtKB-KW"/>
</dbReference>
<dbReference type="EMBL" id="JAMZEB010000002">
    <property type="protein sequence ID" value="MCP2358528.1"/>
    <property type="molecule type" value="Genomic_DNA"/>
</dbReference>